<dbReference type="STRING" id="31234.E3NLM2"/>
<dbReference type="GO" id="GO:0045332">
    <property type="term" value="P:phospholipid translocation"/>
    <property type="evidence" value="ECO:0007669"/>
    <property type="project" value="TreeGrafter"/>
</dbReference>
<name>E3NLM2_CAERE</name>
<dbReference type="GO" id="GO:0005802">
    <property type="term" value="C:trans-Golgi network"/>
    <property type="evidence" value="ECO:0007669"/>
    <property type="project" value="TreeGrafter"/>
</dbReference>
<dbReference type="EMBL" id="DS268911">
    <property type="protein sequence ID" value="EFP05086.1"/>
    <property type="molecule type" value="Genomic_DNA"/>
</dbReference>
<evidence type="ECO:0000313" key="3">
    <source>
        <dbReference type="EMBL" id="EFP05086.1"/>
    </source>
</evidence>
<dbReference type="GO" id="GO:0140326">
    <property type="term" value="F:ATPase-coupled intramembrane lipid transporter activity"/>
    <property type="evidence" value="ECO:0007669"/>
    <property type="project" value="TreeGrafter"/>
</dbReference>
<organism evidence="4">
    <name type="scientific">Caenorhabditis remanei</name>
    <name type="common">Caenorhabditis vulgaris</name>
    <dbReference type="NCBI Taxonomy" id="31234"/>
    <lineage>
        <taxon>Eukaryota</taxon>
        <taxon>Metazoa</taxon>
        <taxon>Ecdysozoa</taxon>
        <taxon>Nematoda</taxon>
        <taxon>Chromadorea</taxon>
        <taxon>Rhabditida</taxon>
        <taxon>Rhabditina</taxon>
        <taxon>Rhabditomorpha</taxon>
        <taxon>Rhabditoidea</taxon>
        <taxon>Rhabditidae</taxon>
        <taxon>Peloderinae</taxon>
        <taxon>Caenorhabditis</taxon>
    </lineage>
</organism>
<dbReference type="GO" id="GO:0007030">
    <property type="term" value="P:Golgi organization"/>
    <property type="evidence" value="ECO:0007669"/>
    <property type="project" value="TreeGrafter"/>
</dbReference>
<accession>E3NLM2</accession>
<dbReference type="PANTHER" id="PTHR24092">
    <property type="entry name" value="PROBABLE PHOSPHOLIPID-TRANSPORTING ATPASE"/>
    <property type="match status" value="1"/>
</dbReference>
<dbReference type="HOGENOM" id="CLU_919015_0_0_1"/>
<dbReference type="AlphaFoldDB" id="E3NLM2"/>
<proteinExistence type="predicted"/>
<dbReference type="OrthoDB" id="377733at2759"/>
<protein>
    <recommendedName>
        <fullName evidence="2">P-type ATPase N-terminal domain-containing protein</fullName>
    </recommendedName>
</protein>
<dbReference type="SUPFAM" id="SSF81665">
    <property type="entry name" value="Calcium ATPase, transmembrane domain M"/>
    <property type="match status" value="1"/>
</dbReference>
<dbReference type="InterPro" id="IPR032631">
    <property type="entry name" value="P-type_ATPase_N"/>
</dbReference>
<feature type="compositionally biased region" description="Basic residues" evidence="1">
    <location>
        <begin position="61"/>
        <end position="72"/>
    </location>
</feature>
<dbReference type="GO" id="GO:0005886">
    <property type="term" value="C:plasma membrane"/>
    <property type="evidence" value="ECO:0007669"/>
    <property type="project" value="TreeGrafter"/>
</dbReference>
<sequence length="303" mass="34145">MSTAEGGFSKIKVLKSKNKKNKKMKKTSKIRPLGTEKPEKRKAVKSKGIKSKFNTPDSKISKKSNTSKKSKISKVSNKSKISKKSLKAKIPPEKTEDVRKMDDLNLILGPNGPRVRRAPVAPVYSPPQQGYNDKPSGEKPTKSSKSGGGGGMFSWLPCCASTSKEKNAPTERRLRANDREYNAQFKYADNLIKTSKYNIITFIPQNLFEQFQRIANFYFLVLMILQFIPQISSISWYSTAVPLVIVLAFSAIKDGYDDVVSERSIESLMRLSISSFYMLHKQCTVSHTAKKNCKEREGDFFTF</sequence>
<feature type="domain" description="P-type ATPase N-terminal" evidence="2">
    <location>
        <begin position="175"/>
        <end position="239"/>
    </location>
</feature>
<dbReference type="Proteomes" id="UP000008281">
    <property type="component" value="Unassembled WGS sequence"/>
</dbReference>
<dbReference type="InParanoid" id="E3NLM2"/>
<dbReference type="InterPro" id="IPR023298">
    <property type="entry name" value="ATPase_P-typ_TM_dom_sf"/>
</dbReference>
<dbReference type="Pfam" id="PF16209">
    <property type="entry name" value="PhoLip_ATPase_N"/>
    <property type="match status" value="1"/>
</dbReference>
<evidence type="ECO:0000259" key="2">
    <source>
        <dbReference type="Pfam" id="PF16209"/>
    </source>
</evidence>
<keyword evidence="4" id="KW-1185">Reference proteome</keyword>
<feature type="compositionally biased region" description="Basic and acidic residues" evidence="1">
    <location>
        <begin position="90"/>
        <end position="103"/>
    </location>
</feature>
<evidence type="ECO:0000313" key="4">
    <source>
        <dbReference type="Proteomes" id="UP000008281"/>
    </source>
</evidence>
<evidence type="ECO:0000256" key="1">
    <source>
        <dbReference type="SAM" id="MobiDB-lite"/>
    </source>
</evidence>
<gene>
    <name evidence="3" type="ORF">CRE_17646</name>
</gene>
<feature type="compositionally biased region" description="Basic residues" evidence="1">
    <location>
        <begin position="12"/>
        <end position="29"/>
    </location>
</feature>
<reference evidence="3" key="1">
    <citation type="submission" date="2007-07" db="EMBL/GenBank/DDBJ databases">
        <title>PCAP assembly of the Caenorhabditis remanei genome.</title>
        <authorList>
            <consortium name="The Caenorhabditis remanei Sequencing Consortium"/>
            <person name="Wilson R.K."/>
        </authorList>
    </citation>
    <scope>NUCLEOTIDE SEQUENCE [LARGE SCALE GENOMIC DNA]</scope>
    <source>
        <strain evidence="3">PB4641</strain>
    </source>
</reference>
<feature type="region of interest" description="Disordered" evidence="1">
    <location>
        <begin position="1"/>
        <end position="150"/>
    </location>
</feature>
<dbReference type="PANTHER" id="PTHR24092:SF190">
    <property type="entry name" value="PHOSPHOLIPID-TRANSPORTING ATPASE"/>
    <property type="match status" value="1"/>
</dbReference>
<dbReference type="eggNOG" id="KOG0206">
    <property type="taxonomic scope" value="Eukaryota"/>
</dbReference>